<organism evidence="6 7">
    <name type="scientific">Allorhodopirellula heiligendammensis</name>
    <dbReference type="NCBI Taxonomy" id="2714739"/>
    <lineage>
        <taxon>Bacteria</taxon>
        <taxon>Pseudomonadati</taxon>
        <taxon>Planctomycetota</taxon>
        <taxon>Planctomycetia</taxon>
        <taxon>Pirellulales</taxon>
        <taxon>Pirellulaceae</taxon>
        <taxon>Allorhodopirellula</taxon>
    </lineage>
</organism>
<dbReference type="AlphaFoldDB" id="A0A5C6BXU8"/>
<dbReference type="InterPro" id="IPR013325">
    <property type="entry name" value="RNA_pol_sigma_r2"/>
</dbReference>
<dbReference type="InterPro" id="IPR014284">
    <property type="entry name" value="RNA_pol_sigma-70_dom"/>
</dbReference>
<dbReference type="RefSeq" id="WP_302119039.1">
    <property type="nucleotide sequence ID" value="NZ_SJPU01000002.1"/>
</dbReference>
<reference evidence="6 7" key="1">
    <citation type="journal article" date="2020" name="Antonie Van Leeuwenhoek">
        <title>Rhodopirellula heiligendammensis sp. nov., Rhodopirellula pilleata sp. nov., and Rhodopirellula solitaria sp. nov. isolated from natural or artificial marine surfaces in Northern Germany and California, USA, and emended description of the genus Rhodopirellula.</title>
        <authorList>
            <person name="Kallscheuer N."/>
            <person name="Wiegand S."/>
            <person name="Jogler M."/>
            <person name="Boedeker C."/>
            <person name="Peeters S.H."/>
            <person name="Rast P."/>
            <person name="Heuer A."/>
            <person name="Jetten M.S.M."/>
            <person name="Rohde M."/>
            <person name="Jogler C."/>
        </authorList>
    </citation>
    <scope>NUCLEOTIDE SEQUENCE [LARGE SCALE GENOMIC DNA]</scope>
    <source>
        <strain evidence="6 7">Poly21</strain>
    </source>
</reference>
<dbReference type="SUPFAM" id="SSF88946">
    <property type="entry name" value="Sigma2 domain of RNA polymerase sigma factors"/>
    <property type="match status" value="1"/>
</dbReference>
<keyword evidence="1" id="KW-0805">Transcription regulation</keyword>
<dbReference type="InterPro" id="IPR039425">
    <property type="entry name" value="RNA_pol_sigma-70-like"/>
</dbReference>
<dbReference type="NCBIfam" id="TIGR02937">
    <property type="entry name" value="sigma70-ECF"/>
    <property type="match status" value="1"/>
</dbReference>
<evidence type="ECO:0000313" key="7">
    <source>
        <dbReference type="Proteomes" id="UP000319908"/>
    </source>
</evidence>
<sequence>MMSNSNTHEPSTSTSLLQRVQGGEDAGWRLLTQVYGPIVYGWARRSGCQSADAADVMQETFVAVSRTIGKFDRDRAEASFRGWLWTICRNKIRDLARRRSIRAEAGDLAAGGTAAQLAMAQLPLPASAVDSMCEKTVEGTLGKSPPTGADEDSAWVRRRMIEFLRPSFDERTWWMFWETAVIGRSPDTVADEAGVSRWAVYKARARVLHRLRRDLEGLS</sequence>
<protein>
    <submittedName>
        <fullName evidence="6">RNA polymerase sigma factor CnrH</fullName>
    </submittedName>
</protein>
<dbReference type="GO" id="GO:0006352">
    <property type="term" value="P:DNA-templated transcription initiation"/>
    <property type="evidence" value="ECO:0007669"/>
    <property type="project" value="InterPro"/>
</dbReference>
<evidence type="ECO:0000256" key="3">
    <source>
        <dbReference type="ARBA" id="ARBA00023125"/>
    </source>
</evidence>
<comment type="caution">
    <text evidence="6">The sequence shown here is derived from an EMBL/GenBank/DDBJ whole genome shotgun (WGS) entry which is preliminary data.</text>
</comment>
<dbReference type="GO" id="GO:0016987">
    <property type="term" value="F:sigma factor activity"/>
    <property type="evidence" value="ECO:0007669"/>
    <property type="project" value="UniProtKB-KW"/>
</dbReference>
<dbReference type="EMBL" id="SJPU01000002">
    <property type="protein sequence ID" value="TWU16076.1"/>
    <property type="molecule type" value="Genomic_DNA"/>
</dbReference>
<feature type="domain" description="RNA polymerase sigma-70 region 2" evidence="5">
    <location>
        <begin position="34"/>
        <end position="100"/>
    </location>
</feature>
<keyword evidence="3" id="KW-0238">DNA-binding</keyword>
<gene>
    <name evidence="6" type="primary">cnrH_4</name>
    <name evidence="6" type="ORF">Poly21_32810</name>
</gene>
<name>A0A5C6BXU8_9BACT</name>
<evidence type="ECO:0000256" key="2">
    <source>
        <dbReference type="ARBA" id="ARBA00023082"/>
    </source>
</evidence>
<dbReference type="Pfam" id="PF04542">
    <property type="entry name" value="Sigma70_r2"/>
    <property type="match status" value="1"/>
</dbReference>
<keyword evidence="4" id="KW-0804">Transcription</keyword>
<dbReference type="InterPro" id="IPR007627">
    <property type="entry name" value="RNA_pol_sigma70_r2"/>
</dbReference>
<keyword evidence="2" id="KW-0731">Sigma factor</keyword>
<accession>A0A5C6BXU8</accession>
<dbReference type="PANTHER" id="PTHR43133">
    <property type="entry name" value="RNA POLYMERASE ECF-TYPE SIGMA FACTO"/>
    <property type="match status" value="1"/>
</dbReference>
<evidence type="ECO:0000259" key="5">
    <source>
        <dbReference type="Pfam" id="PF04542"/>
    </source>
</evidence>
<dbReference type="PANTHER" id="PTHR43133:SF8">
    <property type="entry name" value="RNA POLYMERASE SIGMA FACTOR HI_1459-RELATED"/>
    <property type="match status" value="1"/>
</dbReference>
<evidence type="ECO:0000313" key="6">
    <source>
        <dbReference type="EMBL" id="TWU16076.1"/>
    </source>
</evidence>
<dbReference type="Gene3D" id="1.10.1740.10">
    <property type="match status" value="1"/>
</dbReference>
<dbReference type="GO" id="GO:0003677">
    <property type="term" value="F:DNA binding"/>
    <property type="evidence" value="ECO:0007669"/>
    <property type="project" value="UniProtKB-KW"/>
</dbReference>
<keyword evidence="7" id="KW-1185">Reference proteome</keyword>
<evidence type="ECO:0000256" key="1">
    <source>
        <dbReference type="ARBA" id="ARBA00023015"/>
    </source>
</evidence>
<proteinExistence type="predicted"/>
<evidence type="ECO:0000256" key="4">
    <source>
        <dbReference type="ARBA" id="ARBA00023163"/>
    </source>
</evidence>
<dbReference type="Proteomes" id="UP000319908">
    <property type="component" value="Unassembled WGS sequence"/>
</dbReference>